<dbReference type="GO" id="GO:0003960">
    <property type="term" value="F:quinone reductase (NADPH) activity"/>
    <property type="evidence" value="ECO:0007669"/>
    <property type="project" value="TreeGrafter"/>
</dbReference>
<dbReference type="InterPro" id="IPR013149">
    <property type="entry name" value="ADH-like_C"/>
</dbReference>
<dbReference type="Gene3D" id="3.90.180.10">
    <property type="entry name" value="Medium-chain alcohol dehydrogenases, catalytic domain"/>
    <property type="match status" value="1"/>
</dbReference>
<dbReference type="EMBL" id="AZCX01000003">
    <property type="protein sequence ID" value="KRK48491.1"/>
    <property type="molecule type" value="Genomic_DNA"/>
</dbReference>
<dbReference type="SMART" id="SM00829">
    <property type="entry name" value="PKS_ER"/>
    <property type="match status" value="1"/>
</dbReference>
<sequence length="316" mass="34336">MKALYFESFGGPEVLQYGDIADPVVKADTLLVKTTVIGLNFADIYRRRGHYHIEQHQPYIDGYEGIGIITAIGQAVSEYEVGERVLFVDVPFANAEVVAVPVDRAIRVPARLTDEEAVTVGLQGLTADFLAHDLAQNRPGDPVLVQGISGGVGQLLAQLLVADGQVVYGVASSATKAQAAYEIGAQQVFRREDDWSSTHQNYFRTAFDGAGVTLLDSLKVTQKRGRTVFYGMAGGNPPKVDPIALMKDSKNLMTGDLWDFLDSAKSRQARADRLFHYVLTQQVQAQPAKVYALAEGAQAHRDLEAGAYAGKLLLKP</sequence>
<evidence type="ECO:0000256" key="2">
    <source>
        <dbReference type="ARBA" id="ARBA00023002"/>
    </source>
</evidence>
<keyword evidence="5" id="KW-1185">Reference proteome</keyword>
<dbReference type="STRING" id="1302272.FC96_GL001599"/>
<dbReference type="SUPFAM" id="SSF51735">
    <property type="entry name" value="NAD(P)-binding Rossmann-fold domains"/>
    <property type="match status" value="1"/>
</dbReference>
<evidence type="ECO:0000259" key="3">
    <source>
        <dbReference type="SMART" id="SM00829"/>
    </source>
</evidence>
<dbReference type="GO" id="GO:0005829">
    <property type="term" value="C:cytosol"/>
    <property type="evidence" value="ECO:0007669"/>
    <property type="project" value="TreeGrafter"/>
</dbReference>
<dbReference type="OrthoDB" id="9792162at2"/>
<dbReference type="InterPro" id="IPR011032">
    <property type="entry name" value="GroES-like_sf"/>
</dbReference>
<proteinExistence type="predicted"/>
<keyword evidence="2" id="KW-0560">Oxidoreductase</keyword>
<dbReference type="InterPro" id="IPR013154">
    <property type="entry name" value="ADH-like_N"/>
</dbReference>
<evidence type="ECO:0000313" key="5">
    <source>
        <dbReference type="Proteomes" id="UP000050911"/>
    </source>
</evidence>
<dbReference type="Pfam" id="PF00107">
    <property type="entry name" value="ADH_zinc_N"/>
    <property type="match status" value="1"/>
</dbReference>
<name>A0A0R1HQA4_9LACO</name>
<dbReference type="PANTHER" id="PTHR48106">
    <property type="entry name" value="QUINONE OXIDOREDUCTASE PIG3-RELATED"/>
    <property type="match status" value="1"/>
</dbReference>
<dbReference type="PANTHER" id="PTHR48106:SF13">
    <property type="entry name" value="QUINONE OXIDOREDUCTASE-RELATED"/>
    <property type="match status" value="1"/>
</dbReference>
<dbReference type="Gene3D" id="3.40.50.720">
    <property type="entry name" value="NAD(P)-binding Rossmann-like Domain"/>
    <property type="match status" value="1"/>
</dbReference>
<dbReference type="GO" id="GO:0070402">
    <property type="term" value="F:NADPH binding"/>
    <property type="evidence" value="ECO:0007669"/>
    <property type="project" value="TreeGrafter"/>
</dbReference>
<dbReference type="SUPFAM" id="SSF50129">
    <property type="entry name" value="GroES-like"/>
    <property type="match status" value="1"/>
</dbReference>
<comment type="caution">
    <text evidence="4">The sequence shown here is derived from an EMBL/GenBank/DDBJ whole genome shotgun (WGS) entry which is preliminary data.</text>
</comment>
<dbReference type="PATRIC" id="fig|1302272.5.peg.1615"/>
<dbReference type="InterPro" id="IPR020843">
    <property type="entry name" value="ER"/>
</dbReference>
<protein>
    <submittedName>
        <fullName evidence="4">NADPH quinone reductase</fullName>
    </submittedName>
</protein>
<dbReference type="AlphaFoldDB" id="A0A0R1HQA4"/>
<dbReference type="InterPro" id="IPR036291">
    <property type="entry name" value="NAD(P)-bd_dom_sf"/>
</dbReference>
<evidence type="ECO:0000313" key="4">
    <source>
        <dbReference type="EMBL" id="KRK48491.1"/>
    </source>
</evidence>
<accession>A0A0R1HQA4</accession>
<dbReference type="Proteomes" id="UP000050911">
    <property type="component" value="Unassembled WGS sequence"/>
</dbReference>
<evidence type="ECO:0000256" key="1">
    <source>
        <dbReference type="ARBA" id="ARBA00022857"/>
    </source>
</evidence>
<dbReference type="RefSeq" id="WP_056942308.1">
    <property type="nucleotide sequence ID" value="NZ_AZCX01000003.1"/>
</dbReference>
<feature type="domain" description="Enoyl reductase (ER)" evidence="3">
    <location>
        <begin position="10"/>
        <end position="314"/>
    </location>
</feature>
<organism evidence="4 5">
    <name type="scientific">Secundilactobacillus kimchicus JCM 15530</name>
    <dbReference type="NCBI Taxonomy" id="1302272"/>
    <lineage>
        <taxon>Bacteria</taxon>
        <taxon>Bacillati</taxon>
        <taxon>Bacillota</taxon>
        <taxon>Bacilli</taxon>
        <taxon>Lactobacillales</taxon>
        <taxon>Lactobacillaceae</taxon>
        <taxon>Secundilactobacillus</taxon>
    </lineage>
</organism>
<reference evidence="4 5" key="1">
    <citation type="journal article" date="2015" name="Genome Announc.">
        <title>Expanding the biotechnology potential of lactobacilli through comparative genomics of 213 strains and associated genera.</title>
        <authorList>
            <person name="Sun Z."/>
            <person name="Harris H.M."/>
            <person name="McCann A."/>
            <person name="Guo C."/>
            <person name="Argimon S."/>
            <person name="Zhang W."/>
            <person name="Yang X."/>
            <person name="Jeffery I.B."/>
            <person name="Cooney J.C."/>
            <person name="Kagawa T.F."/>
            <person name="Liu W."/>
            <person name="Song Y."/>
            <person name="Salvetti E."/>
            <person name="Wrobel A."/>
            <person name="Rasinkangas P."/>
            <person name="Parkhill J."/>
            <person name="Rea M.C."/>
            <person name="O'Sullivan O."/>
            <person name="Ritari J."/>
            <person name="Douillard F.P."/>
            <person name="Paul Ross R."/>
            <person name="Yang R."/>
            <person name="Briner A.E."/>
            <person name="Felis G.E."/>
            <person name="de Vos W.M."/>
            <person name="Barrangou R."/>
            <person name="Klaenhammer T.R."/>
            <person name="Caufield P.W."/>
            <person name="Cui Y."/>
            <person name="Zhang H."/>
            <person name="O'Toole P.W."/>
        </authorList>
    </citation>
    <scope>NUCLEOTIDE SEQUENCE [LARGE SCALE GENOMIC DNA]</scope>
    <source>
        <strain evidence="4 5">JCM 15530</strain>
    </source>
</reference>
<keyword evidence="1" id="KW-0521">NADP</keyword>
<dbReference type="Pfam" id="PF08240">
    <property type="entry name" value="ADH_N"/>
    <property type="match status" value="1"/>
</dbReference>
<dbReference type="GO" id="GO:0035925">
    <property type="term" value="F:mRNA 3'-UTR AU-rich region binding"/>
    <property type="evidence" value="ECO:0007669"/>
    <property type="project" value="TreeGrafter"/>
</dbReference>
<gene>
    <name evidence="4" type="ORF">FC96_GL001599</name>
</gene>